<comment type="similarity">
    <text evidence="1 3">Belongs to the thiolase-like superfamily. Beta-ketoacyl-ACP synthases family.</text>
</comment>
<dbReference type="RefSeq" id="WP_175104161.1">
    <property type="nucleotide sequence ID" value="NZ_CADIKM010000005.1"/>
</dbReference>
<dbReference type="Proteomes" id="UP000494115">
    <property type="component" value="Unassembled WGS sequence"/>
</dbReference>
<evidence type="ECO:0000313" key="5">
    <source>
        <dbReference type="EMBL" id="CAB3782974.1"/>
    </source>
</evidence>
<dbReference type="InterPro" id="IPR016039">
    <property type="entry name" value="Thiolase-like"/>
</dbReference>
<evidence type="ECO:0000256" key="3">
    <source>
        <dbReference type="RuleBase" id="RU003694"/>
    </source>
</evidence>
<evidence type="ECO:0000256" key="1">
    <source>
        <dbReference type="ARBA" id="ARBA00008467"/>
    </source>
</evidence>
<dbReference type="GO" id="GO:0006633">
    <property type="term" value="P:fatty acid biosynthetic process"/>
    <property type="evidence" value="ECO:0007669"/>
    <property type="project" value="InterPro"/>
</dbReference>
<dbReference type="CDD" id="cd00834">
    <property type="entry name" value="KAS_I_II"/>
    <property type="match status" value="1"/>
</dbReference>
<dbReference type="NCBIfam" id="NF006618">
    <property type="entry name" value="PRK09185.1"/>
    <property type="match status" value="1"/>
</dbReference>
<dbReference type="InterPro" id="IPR018201">
    <property type="entry name" value="Ketoacyl_synth_AS"/>
</dbReference>
<dbReference type="Pfam" id="PF00109">
    <property type="entry name" value="ketoacyl-synt"/>
    <property type="match status" value="1"/>
</dbReference>
<feature type="domain" description="Ketosynthase family 3 (KS3)" evidence="4">
    <location>
        <begin position="1"/>
        <end position="402"/>
    </location>
</feature>
<dbReference type="Gene3D" id="3.40.47.10">
    <property type="match status" value="1"/>
</dbReference>
<proteinExistence type="inferred from homology"/>
<dbReference type="SUPFAM" id="SSF53901">
    <property type="entry name" value="Thiolase-like"/>
    <property type="match status" value="2"/>
</dbReference>
<dbReference type="PANTHER" id="PTHR11712">
    <property type="entry name" value="POLYKETIDE SYNTHASE-RELATED"/>
    <property type="match status" value="1"/>
</dbReference>
<evidence type="ECO:0000256" key="2">
    <source>
        <dbReference type="ARBA" id="ARBA00022679"/>
    </source>
</evidence>
<dbReference type="PROSITE" id="PS00606">
    <property type="entry name" value="KS3_1"/>
    <property type="match status" value="1"/>
</dbReference>
<dbReference type="InterPro" id="IPR014030">
    <property type="entry name" value="Ketoacyl_synth_N"/>
</dbReference>
<organism evidence="5 6">
    <name type="scientific">Pararobbsia alpina</name>
    <dbReference type="NCBI Taxonomy" id="621374"/>
    <lineage>
        <taxon>Bacteria</taxon>
        <taxon>Pseudomonadati</taxon>
        <taxon>Pseudomonadota</taxon>
        <taxon>Betaproteobacteria</taxon>
        <taxon>Burkholderiales</taxon>
        <taxon>Burkholderiaceae</taxon>
        <taxon>Pararobbsia</taxon>
    </lineage>
</organism>
<reference evidence="5 6" key="1">
    <citation type="submission" date="2020-04" db="EMBL/GenBank/DDBJ databases">
        <authorList>
            <person name="De Canck E."/>
        </authorList>
    </citation>
    <scope>NUCLEOTIDE SEQUENCE [LARGE SCALE GENOMIC DNA]</scope>
    <source>
        <strain evidence="5 6">LMG 28138</strain>
    </source>
</reference>
<keyword evidence="2 3" id="KW-0808">Transferase</keyword>
<dbReference type="InterPro" id="IPR000794">
    <property type="entry name" value="Beta-ketoacyl_synthase"/>
</dbReference>
<dbReference type="PROSITE" id="PS51257">
    <property type="entry name" value="PROKAR_LIPOPROTEIN"/>
    <property type="match status" value="1"/>
</dbReference>
<accession>A0A6S7CLL8</accession>
<dbReference type="PANTHER" id="PTHR11712:SF320">
    <property type="entry name" value="BETA-KETOACYL SYNTHASE"/>
    <property type="match status" value="1"/>
</dbReference>
<dbReference type="PROSITE" id="PS52004">
    <property type="entry name" value="KS3_2"/>
    <property type="match status" value="1"/>
</dbReference>
<dbReference type="Pfam" id="PF02801">
    <property type="entry name" value="Ketoacyl-synt_C"/>
    <property type="match status" value="1"/>
</dbReference>
<gene>
    <name evidence="5" type="primary">fabF_1</name>
    <name evidence="5" type="ORF">LMG28138_01547</name>
</gene>
<sequence>MSGIYRPAQLPLLVSHYTATSCAGIGNEALAESLRQRRGGLVRDAFAETDLDTFLGPVAGVDDIVLDAPLAPFNCRNNRLAQLGLLADGFLDQARLAVARYGAQRVGVIIGTSTGGVLETELAYRHRVPQTGALPSGFDYGATHSPYSAVDFVRRLTGARGPSTAISSACSSSAKVFASAARMIAAGLIDAAIVGGVDSLCQTTIYGFNSLELLSAQACRPYDPDRNGISIGEAAAFVLLERWPGRPDAGGMALVGYGESSDAHHMSTPHPEGLGAQIAMRGALVSANLDASDIDYINLHGTATPSNDIAEGLAVSKVFGMTPCSSTKGATGHTLGAAGALEAVVSILALREGMMPAGINSRRVDPTLNVNYLLENRLAEMRYVLSNSFGFGGTNCSLVFANVAGVSDLLRERDQEAP</sequence>
<dbReference type="EC" id="2.3.1.179" evidence="5"/>
<evidence type="ECO:0000259" key="4">
    <source>
        <dbReference type="PROSITE" id="PS52004"/>
    </source>
</evidence>
<dbReference type="GO" id="GO:0005829">
    <property type="term" value="C:cytosol"/>
    <property type="evidence" value="ECO:0007669"/>
    <property type="project" value="TreeGrafter"/>
</dbReference>
<dbReference type="GO" id="GO:0004315">
    <property type="term" value="F:3-oxoacyl-[acyl-carrier-protein] synthase activity"/>
    <property type="evidence" value="ECO:0007669"/>
    <property type="project" value="UniProtKB-EC"/>
</dbReference>
<keyword evidence="6" id="KW-1185">Reference proteome</keyword>
<evidence type="ECO:0000313" key="6">
    <source>
        <dbReference type="Proteomes" id="UP000494115"/>
    </source>
</evidence>
<dbReference type="InterPro" id="IPR014031">
    <property type="entry name" value="Ketoacyl_synth_C"/>
</dbReference>
<dbReference type="EMBL" id="CADIKM010000005">
    <property type="protein sequence ID" value="CAB3782974.1"/>
    <property type="molecule type" value="Genomic_DNA"/>
</dbReference>
<dbReference type="SMART" id="SM00825">
    <property type="entry name" value="PKS_KS"/>
    <property type="match status" value="1"/>
</dbReference>
<name>A0A6S7CLL8_9BURK</name>
<dbReference type="InterPro" id="IPR020841">
    <property type="entry name" value="PKS_Beta-ketoAc_synthase_dom"/>
</dbReference>
<dbReference type="AlphaFoldDB" id="A0A6S7CLL8"/>
<protein>
    <submittedName>
        <fullName evidence="5">3-oxoacyl-[acyl-carrier-protein] synthase 2</fullName>
        <ecNumber evidence="5">2.3.1.179</ecNumber>
    </submittedName>
</protein>
<keyword evidence="5" id="KW-0012">Acyltransferase</keyword>